<comment type="caution">
    <text evidence="2">The sequence shown here is derived from an EMBL/GenBank/DDBJ whole genome shotgun (WGS) entry which is preliminary data.</text>
</comment>
<organism evidence="2 3">
    <name type="scientific">Candidatus Beckwithbacteria bacterium CG10_big_fil_rev_8_21_14_0_10_34_10</name>
    <dbReference type="NCBI Taxonomy" id="1974495"/>
    <lineage>
        <taxon>Bacteria</taxon>
        <taxon>Candidatus Beckwithiibacteriota</taxon>
    </lineage>
</organism>
<evidence type="ECO:0000313" key="2">
    <source>
        <dbReference type="EMBL" id="PIS09613.1"/>
    </source>
</evidence>
<dbReference type="EMBL" id="PEZT01000001">
    <property type="protein sequence ID" value="PIS09613.1"/>
    <property type="molecule type" value="Genomic_DNA"/>
</dbReference>
<evidence type="ECO:0000259" key="1">
    <source>
        <dbReference type="Pfam" id="PF01872"/>
    </source>
</evidence>
<gene>
    <name evidence="2" type="ORF">COT75_00210</name>
</gene>
<dbReference type="InterPro" id="IPR024072">
    <property type="entry name" value="DHFR-like_dom_sf"/>
</dbReference>
<dbReference type="AlphaFoldDB" id="A0A2H0WAD5"/>
<dbReference type="GO" id="GO:0009231">
    <property type="term" value="P:riboflavin biosynthetic process"/>
    <property type="evidence" value="ECO:0007669"/>
    <property type="project" value="InterPro"/>
</dbReference>
<proteinExistence type="predicted"/>
<dbReference type="Pfam" id="PF01872">
    <property type="entry name" value="RibD_C"/>
    <property type="match status" value="1"/>
</dbReference>
<dbReference type="PANTHER" id="PTHR38011:SF11">
    <property type="entry name" value="2,5-DIAMINO-6-RIBOSYLAMINO-4(3H)-PYRIMIDINONE 5'-PHOSPHATE REDUCTASE"/>
    <property type="match status" value="1"/>
</dbReference>
<dbReference type="Proteomes" id="UP000230093">
    <property type="component" value="Unassembled WGS sequence"/>
</dbReference>
<evidence type="ECO:0000313" key="3">
    <source>
        <dbReference type="Proteomes" id="UP000230093"/>
    </source>
</evidence>
<sequence>MKVILYMATSINGLITKGQDDSDWVTETDWKEFDALIRDCGIMVMGRKTYEIFGDDFPCKGAINIVMTSNKKLLNQKTPSNVIFTNKTPKEVIVMAGNKGLKKLMLIGGMTLNTSFLKENLVNEIWLSIHPFLIGNGLRVMDKFDCFKRLKRIGIKELGEGLIQIRYRVNK</sequence>
<dbReference type="SUPFAM" id="SSF53597">
    <property type="entry name" value="Dihydrofolate reductase-like"/>
    <property type="match status" value="1"/>
</dbReference>
<name>A0A2H0WAD5_9BACT</name>
<reference evidence="3" key="1">
    <citation type="submission" date="2017-09" db="EMBL/GenBank/DDBJ databases">
        <title>Depth-based differentiation of microbial function through sediment-hosted aquifers and enrichment of novel symbionts in the deep terrestrial subsurface.</title>
        <authorList>
            <person name="Probst A.J."/>
            <person name="Ladd B."/>
            <person name="Jarett J.K."/>
            <person name="Geller-Mcgrath D.E."/>
            <person name="Sieber C.M.K."/>
            <person name="Emerson J.B."/>
            <person name="Anantharaman K."/>
            <person name="Thomas B.C."/>
            <person name="Malmstrom R."/>
            <person name="Stieglmeier M."/>
            <person name="Klingl A."/>
            <person name="Woyke T."/>
            <person name="Ryan C.M."/>
            <person name="Banfield J.F."/>
        </authorList>
    </citation>
    <scope>NUCLEOTIDE SEQUENCE [LARGE SCALE GENOMIC DNA]</scope>
</reference>
<dbReference type="InterPro" id="IPR002734">
    <property type="entry name" value="RibDG_C"/>
</dbReference>
<dbReference type="GO" id="GO:0008703">
    <property type="term" value="F:5-amino-6-(5-phosphoribosylamino)uracil reductase activity"/>
    <property type="evidence" value="ECO:0007669"/>
    <property type="project" value="InterPro"/>
</dbReference>
<feature type="domain" description="Bacterial bifunctional deaminase-reductase C-terminal" evidence="1">
    <location>
        <begin position="2"/>
        <end position="163"/>
    </location>
</feature>
<dbReference type="InterPro" id="IPR050765">
    <property type="entry name" value="Riboflavin_Biosynth_HTPR"/>
</dbReference>
<dbReference type="PANTHER" id="PTHR38011">
    <property type="entry name" value="DIHYDROFOLATE REDUCTASE FAMILY PROTEIN (AFU_ORTHOLOGUE AFUA_8G06820)"/>
    <property type="match status" value="1"/>
</dbReference>
<accession>A0A2H0WAD5</accession>
<dbReference type="Gene3D" id="3.40.430.10">
    <property type="entry name" value="Dihydrofolate Reductase, subunit A"/>
    <property type="match status" value="1"/>
</dbReference>
<protein>
    <recommendedName>
        <fullName evidence="1">Bacterial bifunctional deaminase-reductase C-terminal domain-containing protein</fullName>
    </recommendedName>
</protein>